<keyword evidence="1" id="KW-0732">Signal</keyword>
<reference evidence="2 3" key="1">
    <citation type="journal article" date="2018" name="Nat. Biotechnol.">
        <title>A standardized bacterial taxonomy based on genome phylogeny substantially revises the tree of life.</title>
        <authorList>
            <person name="Parks D.H."/>
            <person name="Chuvochina M."/>
            <person name="Waite D.W."/>
            <person name="Rinke C."/>
            <person name="Skarshewski A."/>
            <person name="Chaumeil P.A."/>
            <person name="Hugenholtz P."/>
        </authorList>
    </citation>
    <scope>NUCLEOTIDE SEQUENCE [LARGE SCALE GENOMIC DNA]</scope>
    <source>
        <strain evidence="2">UBA11264</strain>
    </source>
</reference>
<evidence type="ECO:0000313" key="2">
    <source>
        <dbReference type="EMBL" id="HCK02163.1"/>
    </source>
</evidence>
<comment type="caution">
    <text evidence="2">The sequence shown here is derived from an EMBL/GenBank/DDBJ whole genome shotgun (WGS) entry which is preliminary data.</text>
</comment>
<dbReference type="Proteomes" id="UP000262210">
    <property type="component" value="Unassembled WGS sequence"/>
</dbReference>
<sequence>MKLKYVFLILLMSCFTSSAFANDSIKYYGYDWLDFYEVGNSSFSATEAFNSIYGAGYSATNLNVVHSIKNLSLPICANGMCALNIQAGSGVPAGSPFVDICPGATSNSECQAAGSWKNIWKIIQDISTAKNRPSAIYFIDEPFDVPALQTNKTYDAYQYASYVCTLRQAMKNYGVSIPIYTILSYRHSKIPAYLNEIQNGAPASACPATDKSTPDWVGVDNYDWSLPDMWETYNRIAPQSNKESPKWVLVPPSTASLGMNDEKLSSQIKLYRDFIDQYPNAPVVYVMNWRFDRDVTEKREVYKKSTALLSCMANAIVLRLK</sequence>
<dbReference type="AlphaFoldDB" id="A0A9C7V970"/>
<dbReference type="EMBL" id="DPSM01000028">
    <property type="protein sequence ID" value="HCK02163.1"/>
    <property type="molecule type" value="Genomic_DNA"/>
</dbReference>
<accession>A0A9C7V970</accession>
<evidence type="ECO:0000313" key="3">
    <source>
        <dbReference type="Proteomes" id="UP000262210"/>
    </source>
</evidence>
<gene>
    <name evidence="2" type="ORF">DHV72_19390</name>
</gene>
<organism evidence="2 3">
    <name type="scientific">Serratia grimesii</name>
    <dbReference type="NCBI Taxonomy" id="82995"/>
    <lineage>
        <taxon>Bacteria</taxon>
        <taxon>Pseudomonadati</taxon>
        <taxon>Pseudomonadota</taxon>
        <taxon>Gammaproteobacteria</taxon>
        <taxon>Enterobacterales</taxon>
        <taxon>Yersiniaceae</taxon>
        <taxon>Serratia</taxon>
    </lineage>
</organism>
<feature type="chain" id="PRO_5038364957" description="GH26 domain-containing protein" evidence="1">
    <location>
        <begin position="22"/>
        <end position="321"/>
    </location>
</feature>
<evidence type="ECO:0000256" key="1">
    <source>
        <dbReference type="SAM" id="SignalP"/>
    </source>
</evidence>
<protein>
    <recommendedName>
        <fullName evidence="4">GH26 domain-containing protein</fullName>
    </recommendedName>
</protein>
<evidence type="ECO:0008006" key="4">
    <source>
        <dbReference type="Google" id="ProtNLM"/>
    </source>
</evidence>
<name>A0A9C7V970_9GAMM</name>
<proteinExistence type="predicted"/>
<dbReference type="RefSeq" id="WP_278431771.1">
    <property type="nucleotide sequence ID" value="NZ_DPSM01000028.1"/>
</dbReference>
<feature type="signal peptide" evidence="1">
    <location>
        <begin position="1"/>
        <end position="21"/>
    </location>
</feature>